<dbReference type="RefSeq" id="WP_357786255.1">
    <property type="nucleotide sequence ID" value="NZ_JBFAKC010000010.1"/>
</dbReference>
<dbReference type="InterPro" id="IPR007757">
    <property type="entry name" value="MT-A70-like"/>
</dbReference>
<comment type="similarity">
    <text evidence="4">Belongs to the MT-A70-like family.</text>
</comment>
<accession>A0ABV3FYH1</accession>
<keyword evidence="1 5" id="KW-0489">Methyltransferase</keyword>
<dbReference type="SUPFAM" id="SSF53335">
    <property type="entry name" value="S-adenosyl-L-methionine-dependent methyltransferases"/>
    <property type="match status" value="1"/>
</dbReference>
<protein>
    <submittedName>
        <fullName evidence="5">MT-A70 family methyltransferase</fullName>
    </submittedName>
</protein>
<dbReference type="Gene3D" id="3.40.50.150">
    <property type="entry name" value="Vaccinia Virus protein VP39"/>
    <property type="match status" value="1"/>
</dbReference>
<proteinExistence type="inferred from homology"/>
<dbReference type="PROSITE" id="PS51143">
    <property type="entry name" value="MT_A70"/>
    <property type="match status" value="1"/>
</dbReference>
<dbReference type="EMBL" id="JBFAKC010000010">
    <property type="protein sequence ID" value="MEV0710388.1"/>
    <property type="molecule type" value="Genomic_DNA"/>
</dbReference>
<dbReference type="PANTHER" id="PTHR12829:SF7">
    <property type="entry name" value="N6-ADENOSINE-METHYLTRANSFERASE CATALYTIC SUBUNIT"/>
    <property type="match status" value="1"/>
</dbReference>
<dbReference type="GO" id="GO:0032259">
    <property type="term" value="P:methylation"/>
    <property type="evidence" value="ECO:0007669"/>
    <property type="project" value="UniProtKB-KW"/>
</dbReference>
<sequence>MTSGTTNRRYKTILVDPPWNVLQRGSLGAERHYPLMSLDRIRALPVGDLAEEDSHLWLWTTNATLRYGYDIMEAWGFTYRSPLTWMKPRLQLGQYLRNMTETCLFGTRGRAPVNFRAQPTWFIAPVQEHSHKPEEQFAIIERVSSGPYLELFARRRQPGWDVWGNEVTSDIVIPGYPVPSDRLHRERKSA</sequence>
<dbReference type="Proteomes" id="UP001551695">
    <property type="component" value="Unassembled WGS sequence"/>
</dbReference>
<dbReference type="PANTHER" id="PTHR12829">
    <property type="entry name" value="N6-ADENOSINE-METHYLTRANSFERASE"/>
    <property type="match status" value="1"/>
</dbReference>
<reference evidence="5 6" key="1">
    <citation type="submission" date="2024-06" db="EMBL/GenBank/DDBJ databases">
        <title>The Natural Products Discovery Center: Release of the First 8490 Sequenced Strains for Exploring Actinobacteria Biosynthetic Diversity.</title>
        <authorList>
            <person name="Kalkreuter E."/>
            <person name="Kautsar S.A."/>
            <person name="Yang D."/>
            <person name="Bader C.D."/>
            <person name="Teijaro C.N."/>
            <person name="Fluegel L."/>
            <person name="Davis C.M."/>
            <person name="Simpson J.R."/>
            <person name="Lauterbach L."/>
            <person name="Steele A.D."/>
            <person name="Gui C."/>
            <person name="Meng S."/>
            <person name="Li G."/>
            <person name="Viehrig K."/>
            <person name="Ye F."/>
            <person name="Su P."/>
            <person name="Kiefer A.F."/>
            <person name="Nichols A."/>
            <person name="Cepeda A.J."/>
            <person name="Yan W."/>
            <person name="Fan B."/>
            <person name="Jiang Y."/>
            <person name="Adhikari A."/>
            <person name="Zheng C.-J."/>
            <person name="Schuster L."/>
            <person name="Cowan T.M."/>
            <person name="Smanski M.J."/>
            <person name="Chevrette M.G."/>
            <person name="De Carvalho L.P.S."/>
            <person name="Shen B."/>
        </authorList>
    </citation>
    <scope>NUCLEOTIDE SEQUENCE [LARGE SCALE GENOMIC DNA]</scope>
    <source>
        <strain evidence="5 6">NPDC050403</strain>
    </source>
</reference>
<evidence type="ECO:0000313" key="5">
    <source>
        <dbReference type="EMBL" id="MEV0710388.1"/>
    </source>
</evidence>
<gene>
    <name evidence="5" type="ORF">AB0I48_22750</name>
</gene>
<dbReference type="Pfam" id="PF05063">
    <property type="entry name" value="MT-A70"/>
    <property type="match status" value="1"/>
</dbReference>
<keyword evidence="3" id="KW-0949">S-adenosyl-L-methionine</keyword>
<evidence type="ECO:0000256" key="3">
    <source>
        <dbReference type="ARBA" id="ARBA00022691"/>
    </source>
</evidence>
<organism evidence="5 6">
    <name type="scientific">Nocardia aurea</name>
    <dbReference type="NCBI Taxonomy" id="2144174"/>
    <lineage>
        <taxon>Bacteria</taxon>
        <taxon>Bacillati</taxon>
        <taxon>Actinomycetota</taxon>
        <taxon>Actinomycetes</taxon>
        <taxon>Mycobacteriales</taxon>
        <taxon>Nocardiaceae</taxon>
        <taxon>Nocardia</taxon>
    </lineage>
</organism>
<name>A0ABV3FYH1_9NOCA</name>
<evidence type="ECO:0000256" key="2">
    <source>
        <dbReference type="ARBA" id="ARBA00022679"/>
    </source>
</evidence>
<keyword evidence="2" id="KW-0808">Transferase</keyword>
<dbReference type="GO" id="GO:0008168">
    <property type="term" value="F:methyltransferase activity"/>
    <property type="evidence" value="ECO:0007669"/>
    <property type="project" value="UniProtKB-KW"/>
</dbReference>
<dbReference type="InterPro" id="IPR029063">
    <property type="entry name" value="SAM-dependent_MTases_sf"/>
</dbReference>
<evidence type="ECO:0000256" key="4">
    <source>
        <dbReference type="PROSITE-ProRule" id="PRU00489"/>
    </source>
</evidence>
<keyword evidence="6" id="KW-1185">Reference proteome</keyword>
<comment type="caution">
    <text evidence="5">The sequence shown here is derived from an EMBL/GenBank/DDBJ whole genome shotgun (WGS) entry which is preliminary data.</text>
</comment>
<evidence type="ECO:0000256" key="1">
    <source>
        <dbReference type="ARBA" id="ARBA00022603"/>
    </source>
</evidence>
<evidence type="ECO:0000313" key="6">
    <source>
        <dbReference type="Proteomes" id="UP001551695"/>
    </source>
</evidence>